<reference evidence="1" key="1">
    <citation type="journal article" date="2014" name="Front. Microbiol.">
        <title>High frequency of phylogenetically diverse reductive dehalogenase-homologous genes in deep subseafloor sedimentary metagenomes.</title>
        <authorList>
            <person name="Kawai M."/>
            <person name="Futagami T."/>
            <person name="Toyoda A."/>
            <person name="Takaki Y."/>
            <person name="Nishi S."/>
            <person name="Hori S."/>
            <person name="Arai W."/>
            <person name="Tsubouchi T."/>
            <person name="Morono Y."/>
            <person name="Uchiyama I."/>
            <person name="Ito T."/>
            <person name="Fujiyama A."/>
            <person name="Inagaki F."/>
            <person name="Takami H."/>
        </authorList>
    </citation>
    <scope>NUCLEOTIDE SEQUENCE</scope>
    <source>
        <strain evidence="1">Expedition CK06-06</strain>
    </source>
</reference>
<organism evidence="1">
    <name type="scientific">marine sediment metagenome</name>
    <dbReference type="NCBI Taxonomy" id="412755"/>
    <lineage>
        <taxon>unclassified sequences</taxon>
        <taxon>metagenomes</taxon>
        <taxon>ecological metagenomes</taxon>
    </lineage>
</organism>
<accession>X0ZJ49</accession>
<name>X0ZJ49_9ZZZZ</name>
<proteinExistence type="predicted"/>
<comment type="caution">
    <text evidence="1">The sequence shown here is derived from an EMBL/GenBank/DDBJ whole genome shotgun (WGS) entry which is preliminary data.</text>
</comment>
<dbReference type="EMBL" id="BART01008789">
    <property type="protein sequence ID" value="GAG58127.1"/>
    <property type="molecule type" value="Genomic_DNA"/>
</dbReference>
<gene>
    <name evidence="1" type="ORF">S01H4_19672</name>
</gene>
<protein>
    <submittedName>
        <fullName evidence="1">Uncharacterized protein</fullName>
    </submittedName>
</protein>
<sequence length="138" mass="15456">MNAKACNKLGGRWDFNNKICYDVYIRPKRTKEMESALKKYFSYSSHGTPAFETEKERFTKKWGMSPGYMGSMYDDPYKFKIGDRVAVSIVSGSGAPNYNALGRIRGKGKRGDTYVVVLDNGTDAIVVGNEMMKAPRGL</sequence>
<dbReference type="AlphaFoldDB" id="X0ZJ49"/>
<evidence type="ECO:0000313" key="1">
    <source>
        <dbReference type="EMBL" id="GAG58127.1"/>
    </source>
</evidence>